<accession>A0ABU4WKQ4</accession>
<keyword evidence="1" id="KW-0732">Signal</keyword>
<sequence length="1503" mass="170948">MMRKKIIAMLMGAFCAAVSFAAMSVSDNDAKNAAEQMFEKKGSFVETYKALYPKFEKFRKEQEAFVKKSKVDFGSWRQVRQKDGTYVFTRVIKSVKPLKVGVTLSLPMYSELYLNGQKLDENKGWNQTKEKVFTLDLQKGENILEMKTVKFERNFRYTQIFYPYASPIRKIREKFWQNYGHVMSALDGDKTAIFENPDLYKNTEERMRKVIEESLFSAGKFEKRYNEMVEKKVDPTSIEWLKIFEEAVKTCVAEREMGYDIKNVKAAVSEISKTYKAYPKKYLEEINKWESEFNAIKEEFIAGNFSKRGRIEEFKKLADEALLANPALKKFKNWVFLKRAWGTPFEGLPSNWQGNPLLKNRNAWNDQIWSFDITKPNEAELLYSSKEETPAITDMEIDWDAKKLMFSGLDKKDRWQLYEIELDKKGAMPVAKMLTPGIHENVDSYDSTYLPNGKIIFCYTACHVGVPCVSGSDYVANLYVMDPNAGSPEQVDKSIRQLTFEQDADWMPTVMNDGRVMYTRWEYTDNSHYFSRILMRMNPDGTSQASYYGSTSFWPNSIFYSRQIPNSSTKFMSIVSGHHGTRRSGELHLFDTSKGTFEDEGRVHKFPTYGREYVAKTKDTLVDGVWPQMLHPYPINEGLAVVSARTPQQGWSIYLVDKFDNMTMLQRSGQGWSYFEPMPVAKRKKPSVIPSLVEKNLKANPKLDTGTLFLNDIYQGPGLAGVPRGTVKALRIFEYNYAYRNMGAHDVIGQEGSWDVKRIHGTVPVEPDGSAIFEVPANRPIALQPLDKNGNALALMRSWLTVMPGEVQSCVGCHEANYMTPISATAMAARKKPSKITPFRGPIRGYSFVRDVQPILDKYCVGCHDGTNNDRPVLTRGNPVWKHFTSAYMALHPFVRRSGPESTQNLLPPSEFKANTSELVQMLKKGHHGVELDDDAWSVLYTWIDLNVPFIGSWKEVRKEIPNNGDVERKKFLALYANRFDDPDVIDWDPGKQEFVAPKPEKKHPQKEVKAAGFPFDEDVAKRKVAAVKLPKELVADLGDGQTMRFSLIPAGSFVMGTNDWYFDEGPARAVKVDKPFYMATFETTNAQYKVFDKNHNSAFFDRHWKDHVNRGYPANLPEQSVVRVSWKKAMQFCKWMSEKYGLEVSLPTETQWEWAARAGSDGDFWFGNIGADFSAYENLSDFSSKKFAVMGVDPQPMRNPSPQMAFVPADLDFNDGQLVTANVGSYAPSPFNLYDINGNVAEWALNDYTKTIGGEKVEGMKVARGGSWRDRSKWARVTVRRAYPDWQGVYNVGFRVVINDPQKAAEVLEKAAPLPKKPLKFGSTEENDVDLSQYKSSNPNEMIINGGFDYPVRNGGNVSSGDMIAWKTNKGSFEVWNTGEHGSPKLNSQGKETGRQIELAEGGVAPFDVWQTFRVPEGYSKAKGKLTFEAWPRKRMDTTVTVFVNAKRVASKKLEGRDGVWTKNSLDIPNISSGQTVKVLFRENGNESLGWHIDDVSFIISK</sequence>
<feature type="domain" description="Sulfatase-modifying factor enzyme-like" evidence="2">
    <location>
        <begin position="1047"/>
        <end position="1298"/>
    </location>
</feature>
<comment type="caution">
    <text evidence="4">The sequence shown here is derived from an EMBL/GenBank/DDBJ whole genome shotgun (WGS) entry which is preliminary data.</text>
</comment>
<dbReference type="SUPFAM" id="SSF56436">
    <property type="entry name" value="C-type lectin-like"/>
    <property type="match status" value="1"/>
</dbReference>
<evidence type="ECO:0000259" key="2">
    <source>
        <dbReference type="Pfam" id="PF03781"/>
    </source>
</evidence>
<dbReference type="PANTHER" id="PTHR23150">
    <property type="entry name" value="SULFATASE MODIFYING FACTOR 1, 2"/>
    <property type="match status" value="1"/>
</dbReference>
<dbReference type="PANTHER" id="PTHR23150:SF19">
    <property type="entry name" value="FORMYLGLYCINE-GENERATING ENZYME"/>
    <property type="match status" value="1"/>
</dbReference>
<dbReference type="SUPFAM" id="SSF82171">
    <property type="entry name" value="DPP6 N-terminal domain-like"/>
    <property type="match status" value="1"/>
</dbReference>
<feature type="chain" id="PRO_5047534302" evidence="1">
    <location>
        <begin position="22"/>
        <end position="1503"/>
    </location>
</feature>
<dbReference type="InterPro" id="IPR011042">
    <property type="entry name" value="6-blade_b-propeller_TolB-like"/>
</dbReference>
<dbReference type="InterPro" id="IPR016187">
    <property type="entry name" value="CTDL_fold"/>
</dbReference>
<dbReference type="Proteomes" id="UP001275932">
    <property type="component" value="Unassembled WGS sequence"/>
</dbReference>
<evidence type="ECO:0000259" key="3">
    <source>
        <dbReference type="Pfam" id="PF18582"/>
    </source>
</evidence>
<evidence type="ECO:0000313" key="5">
    <source>
        <dbReference type="Proteomes" id="UP001275932"/>
    </source>
</evidence>
<dbReference type="Gene3D" id="3.90.1580.10">
    <property type="entry name" value="paralog of FGE (formylglycine-generating enzyme)"/>
    <property type="match status" value="1"/>
</dbReference>
<dbReference type="EMBL" id="JALBUT010000008">
    <property type="protein sequence ID" value="MDX8415979.1"/>
    <property type="molecule type" value="Genomic_DNA"/>
</dbReference>
<dbReference type="Gene3D" id="2.120.10.30">
    <property type="entry name" value="TolB, C-terminal domain"/>
    <property type="match status" value="1"/>
</dbReference>
<dbReference type="InterPro" id="IPR051043">
    <property type="entry name" value="Sulfatase_Mod_Factor_Kinase"/>
</dbReference>
<organism evidence="4 5">
    <name type="scientific">Intestinicryptomonas porci</name>
    <dbReference type="NCBI Taxonomy" id="2926320"/>
    <lineage>
        <taxon>Bacteria</taxon>
        <taxon>Pseudomonadati</taxon>
        <taxon>Verrucomicrobiota</taxon>
        <taxon>Opitutia</taxon>
        <taxon>Opitutales</taxon>
        <taxon>Intestinicryptomonaceae</taxon>
        <taxon>Intestinicryptomonas</taxon>
    </lineage>
</organism>
<keyword evidence="5" id="KW-1185">Reference proteome</keyword>
<dbReference type="InterPro" id="IPR005532">
    <property type="entry name" value="SUMF_dom"/>
</dbReference>
<name>A0ABU4WKQ4_9BACT</name>
<dbReference type="InterPro" id="IPR040698">
    <property type="entry name" value="HZS_alpha_mid"/>
</dbReference>
<evidence type="ECO:0000313" key="4">
    <source>
        <dbReference type="EMBL" id="MDX8415979.1"/>
    </source>
</evidence>
<gene>
    <name evidence="4" type="ORF">MOX91_07300</name>
</gene>
<protein>
    <submittedName>
        <fullName evidence="4">SUMF1/EgtB/PvdO family nonheme iron enzyme</fullName>
    </submittedName>
</protein>
<dbReference type="RefSeq" id="WP_370397433.1">
    <property type="nucleotide sequence ID" value="NZ_JALBUT010000008.1"/>
</dbReference>
<dbReference type="InterPro" id="IPR042095">
    <property type="entry name" value="SUMF_sf"/>
</dbReference>
<dbReference type="Pfam" id="PF18582">
    <property type="entry name" value="HZS_alpha"/>
    <property type="match status" value="1"/>
</dbReference>
<proteinExistence type="predicted"/>
<dbReference type="Pfam" id="PF03781">
    <property type="entry name" value="FGE-sulfatase"/>
    <property type="match status" value="1"/>
</dbReference>
<feature type="domain" description="Hydrazine synthase alpha subunit middle" evidence="3">
    <location>
        <begin position="725"/>
        <end position="815"/>
    </location>
</feature>
<feature type="signal peptide" evidence="1">
    <location>
        <begin position="1"/>
        <end position="21"/>
    </location>
</feature>
<evidence type="ECO:0000256" key="1">
    <source>
        <dbReference type="SAM" id="SignalP"/>
    </source>
</evidence>
<reference evidence="4 5" key="1">
    <citation type="submission" date="2022-03" db="EMBL/GenBank/DDBJ databases">
        <title>Novel taxa within the pig intestine.</title>
        <authorList>
            <person name="Wylensek D."/>
            <person name="Bishof K."/>
            <person name="Afrizal A."/>
            <person name="Clavel T."/>
        </authorList>
    </citation>
    <scope>NUCLEOTIDE SEQUENCE [LARGE SCALE GENOMIC DNA]</scope>
    <source>
        <strain evidence="4 5">CLA-KB-P66</strain>
    </source>
</reference>